<accession>A0ABP9P7S9</accession>
<dbReference type="Pfam" id="PF01337">
    <property type="entry name" value="Barstar"/>
    <property type="match status" value="1"/>
</dbReference>
<reference evidence="4" key="1">
    <citation type="journal article" date="2019" name="Int. J. Syst. Evol. Microbiol.">
        <title>The Global Catalogue of Microorganisms (GCM) 10K type strain sequencing project: providing services to taxonomists for standard genome sequencing and annotation.</title>
        <authorList>
            <consortium name="The Broad Institute Genomics Platform"/>
            <consortium name="The Broad Institute Genome Sequencing Center for Infectious Disease"/>
            <person name="Wu L."/>
            <person name="Ma J."/>
        </authorList>
    </citation>
    <scope>NUCLEOTIDE SEQUENCE [LARGE SCALE GENOMIC DNA]</scope>
    <source>
        <strain evidence="4">JCM 18459</strain>
    </source>
</reference>
<evidence type="ECO:0000313" key="3">
    <source>
        <dbReference type="EMBL" id="GAA5142042.1"/>
    </source>
</evidence>
<evidence type="ECO:0000256" key="1">
    <source>
        <dbReference type="ARBA" id="ARBA00006845"/>
    </source>
</evidence>
<dbReference type="EMBL" id="BAABKG010000001">
    <property type="protein sequence ID" value="GAA5142042.1"/>
    <property type="molecule type" value="Genomic_DNA"/>
</dbReference>
<evidence type="ECO:0000259" key="2">
    <source>
        <dbReference type="Pfam" id="PF01337"/>
    </source>
</evidence>
<dbReference type="RefSeq" id="WP_345454175.1">
    <property type="nucleotide sequence ID" value="NZ_BAABKG010000001.1"/>
</dbReference>
<keyword evidence="4" id="KW-1185">Reference proteome</keyword>
<evidence type="ECO:0000313" key="4">
    <source>
        <dbReference type="Proteomes" id="UP001500221"/>
    </source>
</evidence>
<sequence length="153" mass="17010">MVSNRPSVRGELPWLSGPLHRVRNDAWPLVDDFLERWSYRRITLDGRAMTSHEAAHAQLHAAFDFPDWCGANWDAFDDCFGHFVHQNDGALIAVVWRDMDVAARHAPATAAEVGWGLLSCKYGTMPSLPAGAEWAVDLDVFVVGDGPDFRHPG</sequence>
<proteinExistence type="inferred from homology"/>
<organism evidence="3 4">
    <name type="scientific">Nocardioides marinquilinus</name>
    <dbReference type="NCBI Taxonomy" id="1210400"/>
    <lineage>
        <taxon>Bacteria</taxon>
        <taxon>Bacillati</taxon>
        <taxon>Actinomycetota</taxon>
        <taxon>Actinomycetes</taxon>
        <taxon>Propionibacteriales</taxon>
        <taxon>Nocardioidaceae</taxon>
        <taxon>Nocardioides</taxon>
    </lineage>
</organism>
<dbReference type="SUPFAM" id="SSF52038">
    <property type="entry name" value="Barstar-related"/>
    <property type="match status" value="1"/>
</dbReference>
<dbReference type="InterPro" id="IPR000468">
    <property type="entry name" value="Barstar"/>
</dbReference>
<dbReference type="InterPro" id="IPR035905">
    <property type="entry name" value="Barstar-like_sf"/>
</dbReference>
<name>A0ABP9P7S9_9ACTN</name>
<comment type="similarity">
    <text evidence="1">Belongs to the barstar family.</text>
</comment>
<feature type="domain" description="Barstar (barnase inhibitor)" evidence="2">
    <location>
        <begin position="41"/>
        <end position="112"/>
    </location>
</feature>
<comment type="caution">
    <text evidence="3">The sequence shown here is derived from an EMBL/GenBank/DDBJ whole genome shotgun (WGS) entry which is preliminary data.</text>
</comment>
<gene>
    <name evidence="3" type="ORF">GCM10023340_04870</name>
</gene>
<dbReference type="Gene3D" id="3.30.370.10">
    <property type="entry name" value="Barstar-like"/>
    <property type="match status" value="1"/>
</dbReference>
<dbReference type="Proteomes" id="UP001500221">
    <property type="component" value="Unassembled WGS sequence"/>
</dbReference>
<protein>
    <recommendedName>
        <fullName evidence="2">Barstar (barnase inhibitor) domain-containing protein</fullName>
    </recommendedName>
</protein>